<feature type="compositionally biased region" description="Basic and acidic residues" evidence="1">
    <location>
        <begin position="201"/>
        <end position="220"/>
    </location>
</feature>
<organism evidence="2 3">
    <name type="scientific">Mycolicibacterium parafortuitum</name>
    <name type="common">Mycobacterium parafortuitum</name>
    <dbReference type="NCBI Taxonomy" id="39692"/>
    <lineage>
        <taxon>Bacteria</taxon>
        <taxon>Bacillati</taxon>
        <taxon>Actinomycetota</taxon>
        <taxon>Actinomycetes</taxon>
        <taxon>Mycobacteriales</taxon>
        <taxon>Mycobacteriaceae</taxon>
        <taxon>Mycolicibacterium</taxon>
    </lineage>
</organism>
<dbReference type="EMBL" id="AP022598">
    <property type="protein sequence ID" value="BBY75947.1"/>
    <property type="molecule type" value="Genomic_DNA"/>
</dbReference>
<proteinExistence type="predicted"/>
<evidence type="ECO:0000256" key="1">
    <source>
        <dbReference type="SAM" id="MobiDB-lite"/>
    </source>
</evidence>
<evidence type="ECO:0008006" key="4">
    <source>
        <dbReference type="Google" id="ProtNLM"/>
    </source>
</evidence>
<gene>
    <name evidence="2" type="ORF">MPRF_28460</name>
</gene>
<reference evidence="2 3" key="1">
    <citation type="journal article" date="2019" name="Emerg. Microbes Infect.">
        <title>Comprehensive subspecies identification of 175 nontuberculous mycobacteria species based on 7547 genomic profiles.</title>
        <authorList>
            <person name="Matsumoto Y."/>
            <person name="Kinjo T."/>
            <person name="Motooka D."/>
            <person name="Nabeya D."/>
            <person name="Jung N."/>
            <person name="Uechi K."/>
            <person name="Horii T."/>
            <person name="Iida T."/>
            <person name="Fujita J."/>
            <person name="Nakamura S."/>
        </authorList>
    </citation>
    <scope>NUCLEOTIDE SEQUENCE [LARGE SCALE GENOMIC DNA]</scope>
    <source>
        <strain evidence="2 3">JCM 6367</strain>
    </source>
</reference>
<dbReference type="AlphaFoldDB" id="A0A7I7U3S7"/>
<dbReference type="GO" id="GO:0009306">
    <property type="term" value="P:protein secretion"/>
    <property type="evidence" value="ECO:0007669"/>
    <property type="project" value="InterPro"/>
</dbReference>
<evidence type="ECO:0000313" key="2">
    <source>
        <dbReference type="EMBL" id="BBY75947.1"/>
    </source>
</evidence>
<dbReference type="Proteomes" id="UP000466554">
    <property type="component" value="Chromosome"/>
</dbReference>
<feature type="region of interest" description="Disordered" evidence="1">
    <location>
        <begin position="167"/>
        <end position="245"/>
    </location>
</feature>
<evidence type="ECO:0000313" key="3">
    <source>
        <dbReference type="Proteomes" id="UP000466554"/>
    </source>
</evidence>
<dbReference type="InterPro" id="IPR022536">
    <property type="entry name" value="EspC"/>
</dbReference>
<protein>
    <recommendedName>
        <fullName evidence="4">ESX-1 secretion-associated protein</fullName>
    </recommendedName>
</protein>
<feature type="compositionally biased region" description="Pro residues" evidence="1">
    <location>
        <begin position="233"/>
        <end position="245"/>
    </location>
</feature>
<accession>A0A7I7U3S7</accession>
<name>A0A7I7U3S7_MYCPF</name>
<dbReference type="Pfam" id="PF10824">
    <property type="entry name" value="T7SS_ESX_EspC"/>
    <property type="match status" value="1"/>
</dbReference>
<sequence length="245" mass="23700">MTEPLSVDPHGLRSLADVHAGVATGLGALGASAPGSAPLAASHGPIAAAVDTALAGTLGRRSRSVAGAQTAGETIAELLHQAALAYERGDERGGDAISAAADRMTSAPEVAAATAAPGPPGADALGQAVGQLGQLGALGQQLAAPLAALAPALLTLPAQLASGLAQTGVPEETGSGTTGLADKAPSSAEAVETPEAEDTGEPARDDTDEAARDDTDEREPATAPPGQAAPVTPVAPRPAPTRPAL</sequence>
<dbReference type="RefSeq" id="WP_163766654.1">
    <property type="nucleotide sequence ID" value="NZ_AP022598.1"/>
</dbReference>